<proteinExistence type="predicted"/>
<evidence type="ECO:0000313" key="4">
    <source>
        <dbReference type="EMBL" id="QTD52656.1"/>
    </source>
</evidence>
<accession>A0A8A4TRS0</accession>
<dbReference type="InterPro" id="IPR011990">
    <property type="entry name" value="TPR-like_helical_dom_sf"/>
</dbReference>
<feature type="compositionally biased region" description="Low complexity" evidence="3">
    <location>
        <begin position="108"/>
        <end position="129"/>
    </location>
</feature>
<dbReference type="SMART" id="SM00028">
    <property type="entry name" value="TPR"/>
    <property type="match status" value="3"/>
</dbReference>
<keyword evidence="5" id="KW-1185">Reference proteome</keyword>
<dbReference type="PROSITE" id="PS50005">
    <property type="entry name" value="TPR"/>
    <property type="match status" value="1"/>
</dbReference>
<feature type="repeat" description="TPR" evidence="1">
    <location>
        <begin position="210"/>
        <end position="243"/>
    </location>
</feature>
<evidence type="ECO:0000256" key="3">
    <source>
        <dbReference type="SAM" id="MobiDB-lite"/>
    </source>
</evidence>
<protein>
    <submittedName>
        <fullName evidence="4">Tetratricopeptide repeat protein</fullName>
    </submittedName>
</protein>
<sequence>MYRRLWIALPILLMVACGGEEERLKMKRDIADLQEQIYALERNQAKAREELDQVVVELKKKVEDRSSQAEFQDQLFTIKDGMAQYEARINDLEYKLTQLRRASTDVVAGGDTATEPTTDTGEPGTEAPEVVPGEDLESMFNQARLDLDRGKFTVAIDAFREIVEQFSQSPFAESAQYYLGRAYFDTKDWVQAIDSFETVRRKYGNGNYVRQAMYYLGQCYYYRNSHSKAILMLQELIEQHPGTQESELAKQFLKRAGYQK</sequence>
<feature type="coiled-coil region" evidence="2">
    <location>
        <begin position="23"/>
        <end position="50"/>
    </location>
</feature>
<name>A0A8A4TRS0_SULCO</name>
<keyword evidence="1" id="KW-0802">TPR repeat</keyword>
<keyword evidence="2" id="KW-0175">Coiled coil</keyword>
<feature type="region of interest" description="Disordered" evidence="3">
    <location>
        <begin position="106"/>
        <end position="131"/>
    </location>
</feature>
<dbReference type="Pfam" id="PF13174">
    <property type="entry name" value="TPR_6"/>
    <property type="match status" value="1"/>
</dbReference>
<dbReference type="RefSeq" id="WP_237382760.1">
    <property type="nucleotide sequence ID" value="NZ_CP071793.1"/>
</dbReference>
<dbReference type="Pfam" id="PF13432">
    <property type="entry name" value="TPR_16"/>
    <property type="match status" value="1"/>
</dbReference>
<evidence type="ECO:0000256" key="2">
    <source>
        <dbReference type="SAM" id="Coils"/>
    </source>
</evidence>
<dbReference type="InterPro" id="IPR019734">
    <property type="entry name" value="TPR_rpt"/>
</dbReference>
<dbReference type="EMBL" id="CP071793">
    <property type="protein sequence ID" value="QTD52656.1"/>
    <property type="molecule type" value="Genomic_DNA"/>
</dbReference>
<reference evidence="4" key="1">
    <citation type="submission" date="2021-03" db="EMBL/GenBank/DDBJ databases">
        <title>Acanthopleuribacteraceae sp. M133.</title>
        <authorList>
            <person name="Wang G."/>
        </authorList>
    </citation>
    <scope>NUCLEOTIDE SEQUENCE</scope>
    <source>
        <strain evidence="4">M133</strain>
    </source>
</reference>
<evidence type="ECO:0000313" key="5">
    <source>
        <dbReference type="Proteomes" id="UP000663929"/>
    </source>
</evidence>
<dbReference type="Gene3D" id="1.25.40.10">
    <property type="entry name" value="Tetratricopeptide repeat domain"/>
    <property type="match status" value="1"/>
</dbReference>
<dbReference type="PROSITE" id="PS51257">
    <property type="entry name" value="PROKAR_LIPOPROTEIN"/>
    <property type="match status" value="1"/>
</dbReference>
<evidence type="ECO:0000256" key="1">
    <source>
        <dbReference type="PROSITE-ProRule" id="PRU00339"/>
    </source>
</evidence>
<dbReference type="SUPFAM" id="SSF48452">
    <property type="entry name" value="TPR-like"/>
    <property type="match status" value="1"/>
</dbReference>
<dbReference type="AlphaFoldDB" id="A0A8A4TRS0"/>
<organism evidence="4 5">
    <name type="scientific">Sulfidibacter corallicola</name>
    <dbReference type="NCBI Taxonomy" id="2818388"/>
    <lineage>
        <taxon>Bacteria</taxon>
        <taxon>Pseudomonadati</taxon>
        <taxon>Acidobacteriota</taxon>
        <taxon>Holophagae</taxon>
        <taxon>Acanthopleuribacterales</taxon>
        <taxon>Acanthopleuribacteraceae</taxon>
        <taxon>Sulfidibacter</taxon>
    </lineage>
</organism>
<dbReference type="KEGG" id="scor:J3U87_09290"/>
<dbReference type="Proteomes" id="UP000663929">
    <property type="component" value="Chromosome"/>
</dbReference>
<gene>
    <name evidence="4" type="ORF">J3U87_09290</name>
</gene>